<keyword evidence="3" id="KW-1185">Reference proteome</keyword>
<evidence type="ECO:0000313" key="3">
    <source>
        <dbReference type="Proteomes" id="UP000188929"/>
    </source>
</evidence>
<comment type="caution">
    <text evidence="2">The sequence shown here is derived from an EMBL/GenBank/DDBJ whole genome shotgun (WGS) entry which is preliminary data.</text>
</comment>
<proteinExistence type="predicted"/>
<dbReference type="Proteomes" id="UP000188929">
    <property type="component" value="Unassembled WGS sequence"/>
</dbReference>
<dbReference type="EMBL" id="MOMC01000090">
    <property type="protein sequence ID" value="ONH23206.1"/>
    <property type="molecule type" value="Genomic_DNA"/>
</dbReference>
<dbReference type="PROSITE" id="PS01124">
    <property type="entry name" value="HTH_ARAC_FAMILY_2"/>
    <property type="match status" value="1"/>
</dbReference>
<dbReference type="AlphaFoldDB" id="A0A1V2I1C3"/>
<dbReference type="PANTHER" id="PTHR11019">
    <property type="entry name" value="HTH-TYPE TRANSCRIPTIONAL REGULATOR NIMR"/>
    <property type="match status" value="1"/>
</dbReference>
<dbReference type="InterPro" id="IPR018060">
    <property type="entry name" value="HTH_AraC"/>
</dbReference>
<gene>
    <name evidence="2" type="ORF">BL253_33565</name>
</gene>
<organism evidence="2 3">
    <name type="scientific">Pseudofrankia asymbiotica</name>
    <dbReference type="NCBI Taxonomy" id="1834516"/>
    <lineage>
        <taxon>Bacteria</taxon>
        <taxon>Bacillati</taxon>
        <taxon>Actinomycetota</taxon>
        <taxon>Actinomycetes</taxon>
        <taxon>Frankiales</taxon>
        <taxon>Frankiaceae</taxon>
        <taxon>Pseudofrankia</taxon>
    </lineage>
</organism>
<feature type="domain" description="HTH araC/xylS-type" evidence="1">
    <location>
        <begin position="134"/>
        <end position="232"/>
    </location>
</feature>
<evidence type="ECO:0000313" key="2">
    <source>
        <dbReference type="EMBL" id="ONH23206.1"/>
    </source>
</evidence>
<dbReference type="Gene3D" id="1.10.10.60">
    <property type="entry name" value="Homeodomain-like"/>
    <property type="match status" value="1"/>
</dbReference>
<sequence>MTHPAGAASLPIEAGWDQLLYAASGVMTVSTLSGSWTVPPLRAVWIPDSERATVSNRSPVAVRGLFLDSSLGALPAAGRAMNMPRFCRELLLHTVGRCPLDLGDTVQAALLTVLLDQLRSLPDAPLWLPRPIDPRAADFAAAAAADPSIASAELARRVGAGLRTLERLFIADTGLGVGAWRRRCRILGSFDALAAGASVTVAGMSAGYATPSAFVAAFKRELGVTPRRFLAP</sequence>
<dbReference type="STRING" id="1834516.BL253_33565"/>
<evidence type="ECO:0000259" key="1">
    <source>
        <dbReference type="PROSITE" id="PS01124"/>
    </source>
</evidence>
<dbReference type="GO" id="GO:0043565">
    <property type="term" value="F:sequence-specific DNA binding"/>
    <property type="evidence" value="ECO:0007669"/>
    <property type="project" value="InterPro"/>
</dbReference>
<dbReference type="PANTHER" id="PTHR11019:SF159">
    <property type="entry name" value="TRANSCRIPTIONAL REGULATOR-RELATED"/>
    <property type="match status" value="1"/>
</dbReference>
<dbReference type="GO" id="GO:0003700">
    <property type="term" value="F:DNA-binding transcription factor activity"/>
    <property type="evidence" value="ECO:0007669"/>
    <property type="project" value="InterPro"/>
</dbReference>
<dbReference type="SMART" id="SM00342">
    <property type="entry name" value="HTH_ARAC"/>
    <property type="match status" value="1"/>
</dbReference>
<protein>
    <recommendedName>
        <fullName evidence="1">HTH araC/xylS-type domain-containing protein</fullName>
    </recommendedName>
</protein>
<name>A0A1V2I1C3_9ACTN</name>
<accession>A0A1V2I1C3</accession>
<dbReference type="Pfam" id="PF12833">
    <property type="entry name" value="HTH_18"/>
    <property type="match status" value="1"/>
</dbReference>
<reference evidence="3" key="1">
    <citation type="submission" date="2016-10" db="EMBL/GenBank/DDBJ databases">
        <title>Frankia sp. NRRL B-16386 Genome sequencing.</title>
        <authorList>
            <person name="Ghodhbane-Gtari F."/>
            <person name="Swanson E."/>
            <person name="Gueddou A."/>
            <person name="Hezbri K."/>
            <person name="Ktari K."/>
            <person name="Nouioui I."/>
            <person name="Morris K."/>
            <person name="Simpson S."/>
            <person name="Abebe-Akele F."/>
            <person name="Thomas K."/>
            <person name="Gtari M."/>
            <person name="Tisa L.S."/>
        </authorList>
    </citation>
    <scope>NUCLEOTIDE SEQUENCE [LARGE SCALE GENOMIC DNA]</scope>
    <source>
        <strain evidence="3">NRRL B-16386</strain>
    </source>
</reference>